<accession>A0A918D7U4</accession>
<comment type="caution">
    <text evidence="3">The sequence shown here is derived from an EMBL/GenBank/DDBJ whole genome shotgun (WGS) entry which is preliminary data.</text>
</comment>
<reference evidence="3 4" key="1">
    <citation type="journal article" date="2014" name="Int. J. Syst. Evol. Microbiol.">
        <title>Complete genome sequence of Corynebacterium casei LMG S-19264T (=DSM 44701T), isolated from a smear-ripened cheese.</title>
        <authorList>
            <consortium name="US DOE Joint Genome Institute (JGI-PGF)"/>
            <person name="Walter F."/>
            <person name="Albersmeier A."/>
            <person name="Kalinowski J."/>
            <person name="Ruckert C."/>
        </authorList>
    </citation>
    <scope>NUCLEOTIDE SEQUENCE [LARGE SCALE GENOMIC DNA]</scope>
    <source>
        <strain evidence="3 4">CGMCC 4.7111</strain>
    </source>
</reference>
<feature type="repeat" description="WD" evidence="1">
    <location>
        <begin position="144"/>
        <end position="176"/>
    </location>
</feature>
<dbReference type="Proteomes" id="UP000600365">
    <property type="component" value="Unassembled WGS sequence"/>
</dbReference>
<dbReference type="EMBL" id="BMMM01000014">
    <property type="protein sequence ID" value="GGN81325.1"/>
    <property type="molecule type" value="Genomic_DNA"/>
</dbReference>
<protein>
    <submittedName>
        <fullName evidence="3">Uncharacterized protein</fullName>
    </submittedName>
</protein>
<keyword evidence="1" id="KW-0853">WD repeat</keyword>
<dbReference type="Gene3D" id="2.130.10.10">
    <property type="entry name" value="YVTN repeat-like/Quinoprotein amine dehydrogenase"/>
    <property type="match status" value="1"/>
</dbReference>
<dbReference type="InterPro" id="IPR036322">
    <property type="entry name" value="WD40_repeat_dom_sf"/>
</dbReference>
<dbReference type="SMART" id="SM00320">
    <property type="entry name" value="WD40"/>
    <property type="match status" value="2"/>
</dbReference>
<dbReference type="SUPFAM" id="SSF50978">
    <property type="entry name" value="WD40 repeat-like"/>
    <property type="match status" value="1"/>
</dbReference>
<evidence type="ECO:0000313" key="4">
    <source>
        <dbReference type="Proteomes" id="UP000600365"/>
    </source>
</evidence>
<evidence type="ECO:0000256" key="1">
    <source>
        <dbReference type="PROSITE-ProRule" id="PRU00221"/>
    </source>
</evidence>
<dbReference type="InterPro" id="IPR015943">
    <property type="entry name" value="WD40/YVTN_repeat-like_dom_sf"/>
</dbReference>
<evidence type="ECO:0000256" key="2">
    <source>
        <dbReference type="SAM" id="MobiDB-lite"/>
    </source>
</evidence>
<feature type="region of interest" description="Disordered" evidence="2">
    <location>
        <begin position="41"/>
        <end position="68"/>
    </location>
</feature>
<dbReference type="PROSITE" id="PS50082">
    <property type="entry name" value="WD_REPEATS_2"/>
    <property type="match status" value="2"/>
</dbReference>
<dbReference type="Pfam" id="PF00400">
    <property type="entry name" value="WD40"/>
    <property type="match status" value="2"/>
</dbReference>
<evidence type="ECO:0000313" key="3">
    <source>
        <dbReference type="EMBL" id="GGN81325.1"/>
    </source>
</evidence>
<dbReference type="AlphaFoldDB" id="A0A918D7U4"/>
<dbReference type="PANTHER" id="PTHR19879">
    <property type="entry name" value="TRANSCRIPTION INITIATION FACTOR TFIID"/>
    <property type="match status" value="1"/>
</dbReference>
<proteinExistence type="predicted"/>
<gene>
    <name evidence="3" type="ORF">GCM10011579_067760</name>
</gene>
<feature type="repeat" description="WD" evidence="1">
    <location>
        <begin position="101"/>
        <end position="142"/>
    </location>
</feature>
<organism evidence="3 4">
    <name type="scientific">Streptomyces albiflavescens</name>
    <dbReference type="NCBI Taxonomy" id="1623582"/>
    <lineage>
        <taxon>Bacteria</taxon>
        <taxon>Bacillati</taxon>
        <taxon>Actinomycetota</taxon>
        <taxon>Actinomycetes</taxon>
        <taxon>Kitasatosporales</taxon>
        <taxon>Streptomycetaceae</taxon>
        <taxon>Streptomyces</taxon>
    </lineage>
</organism>
<dbReference type="InterPro" id="IPR001680">
    <property type="entry name" value="WD40_rpt"/>
</dbReference>
<dbReference type="PANTHER" id="PTHR19879:SF9">
    <property type="entry name" value="TRANSCRIPTION INITIATION FACTOR TFIID SUBUNIT 5"/>
    <property type="match status" value="1"/>
</dbReference>
<keyword evidence="4" id="KW-1185">Reference proteome</keyword>
<name>A0A918D7U4_9ACTN</name>
<dbReference type="PROSITE" id="PS50294">
    <property type="entry name" value="WD_REPEATS_REGION"/>
    <property type="match status" value="2"/>
</dbReference>
<sequence>MWLVRTLMSWDKYGRYCDPPAYGAAELDGWAERWEAIAAARPSRGRAPATPVPTAPNTGQTAENGENEAVPAPRVPEAATAQRAPLLPAHDAKPFKLARHLTAHLDSVFAVAFSPDSHLLATGSRTGTVRLWNPTTRQPIGEPLTGHQVPVLAVAFSPDDALLATGSDDGTIALYERGSLPLPPLSDSFAVQAWSMLFVRAARWPCPRYE</sequence>